<evidence type="ECO:0000313" key="1">
    <source>
        <dbReference type="EMBL" id="MBW0550294.1"/>
    </source>
</evidence>
<protein>
    <submittedName>
        <fullName evidence="1">Uncharacterized protein</fullName>
    </submittedName>
</protein>
<proteinExistence type="predicted"/>
<gene>
    <name evidence="1" type="ORF">O181_090009</name>
</gene>
<evidence type="ECO:0000313" key="2">
    <source>
        <dbReference type="Proteomes" id="UP000765509"/>
    </source>
</evidence>
<reference evidence="1" key="1">
    <citation type="submission" date="2021-03" db="EMBL/GenBank/DDBJ databases">
        <title>Draft genome sequence of rust myrtle Austropuccinia psidii MF-1, a brazilian biotype.</title>
        <authorList>
            <person name="Quecine M.C."/>
            <person name="Pachon D.M.R."/>
            <person name="Bonatelli M.L."/>
            <person name="Correr F.H."/>
            <person name="Franceschini L.M."/>
            <person name="Leite T.F."/>
            <person name="Margarido G.R.A."/>
            <person name="Almeida C.A."/>
            <person name="Ferrarezi J.A."/>
            <person name="Labate C.A."/>
        </authorList>
    </citation>
    <scope>NUCLEOTIDE SEQUENCE</scope>
    <source>
        <strain evidence="1">MF-1</strain>
    </source>
</reference>
<dbReference type="Proteomes" id="UP000765509">
    <property type="component" value="Unassembled WGS sequence"/>
</dbReference>
<keyword evidence="2" id="KW-1185">Reference proteome</keyword>
<sequence>MAYSLLGKISHDSSLYDHVIDAMVLSMNSNIDLKQVLNKFSELLRHKNSKRDSQKSTIKEENESSTLLTTKNQFPYKLTYIMKDSKYNNKNTTHKAENCWAEHPEVHSPPHNRFKKKNPNAETHQTGLEELLTEARNTLTTSLSLFIECVDTHHMFNSSSYFTNFTESSGESISASNPLSSLICKGRVKVKIFINSNPFLFLIYFTYLN</sequence>
<accession>A0A9Q3P6F4</accession>
<name>A0A9Q3P6F4_9BASI</name>
<dbReference type="EMBL" id="AVOT02055825">
    <property type="protein sequence ID" value="MBW0550294.1"/>
    <property type="molecule type" value="Genomic_DNA"/>
</dbReference>
<comment type="caution">
    <text evidence="1">The sequence shown here is derived from an EMBL/GenBank/DDBJ whole genome shotgun (WGS) entry which is preliminary data.</text>
</comment>
<dbReference type="AlphaFoldDB" id="A0A9Q3P6F4"/>
<organism evidence="1 2">
    <name type="scientific">Austropuccinia psidii MF-1</name>
    <dbReference type="NCBI Taxonomy" id="1389203"/>
    <lineage>
        <taxon>Eukaryota</taxon>
        <taxon>Fungi</taxon>
        <taxon>Dikarya</taxon>
        <taxon>Basidiomycota</taxon>
        <taxon>Pucciniomycotina</taxon>
        <taxon>Pucciniomycetes</taxon>
        <taxon>Pucciniales</taxon>
        <taxon>Sphaerophragmiaceae</taxon>
        <taxon>Austropuccinia</taxon>
    </lineage>
</organism>